<feature type="region of interest" description="Disordered" evidence="1">
    <location>
        <begin position="207"/>
        <end position="268"/>
    </location>
</feature>
<dbReference type="EMBL" id="ML210172">
    <property type="protein sequence ID" value="TFK26710.1"/>
    <property type="molecule type" value="Genomic_DNA"/>
</dbReference>
<dbReference type="AlphaFoldDB" id="A0A5C3L1V5"/>
<keyword evidence="3" id="KW-1185">Reference proteome</keyword>
<evidence type="ECO:0000313" key="3">
    <source>
        <dbReference type="Proteomes" id="UP000307440"/>
    </source>
</evidence>
<protein>
    <submittedName>
        <fullName evidence="2">Uncharacterized protein</fullName>
    </submittedName>
</protein>
<dbReference type="OrthoDB" id="3038119at2759"/>
<accession>A0A5C3L1V5</accession>
<reference evidence="2 3" key="1">
    <citation type="journal article" date="2019" name="Nat. Ecol. Evol.">
        <title>Megaphylogeny resolves global patterns of mushroom evolution.</title>
        <authorList>
            <person name="Varga T."/>
            <person name="Krizsan K."/>
            <person name="Foldi C."/>
            <person name="Dima B."/>
            <person name="Sanchez-Garcia M."/>
            <person name="Sanchez-Ramirez S."/>
            <person name="Szollosi G.J."/>
            <person name="Szarkandi J.G."/>
            <person name="Papp V."/>
            <person name="Albert L."/>
            <person name="Andreopoulos W."/>
            <person name="Angelini C."/>
            <person name="Antonin V."/>
            <person name="Barry K.W."/>
            <person name="Bougher N.L."/>
            <person name="Buchanan P."/>
            <person name="Buyck B."/>
            <person name="Bense V."/>
            <person name="Catcheside P."/>
            <person name="Chovatia M."/>
            <person name="Cooper J."/>
            <person name="Damon W."/>
            <person name="Desjardin D."/>
            <person name="Finy P."/>
            <person name="Geml J."/>
            <person name="Haridas S."/>
            <person name="Hughes K."/>
            <person name="Justo A."/>
            <person name="Karasinski D."/>
            <person name="Kautmanova I."/>
            <person name="Kiss B."/>
            <person name="Kocsube S."/>
            <person name="Kotiranta H."/>
            <person name="LaButti K.M."/>
            <person name="Lechner B.E."/>
            <person name="Liimatainen K."/>
            <person name="Lipzen A."/>
            <person name="Lukacs Z."/>
            <person name="Mihaltcheva S."/>
            <person name="Morgado L.N."/>
            <person name="Niskanen T."/>
            <person name="Noordeloos M.E."/>
            <person name="Ohm R.A."/>
            <person name="Ortiz-Santana B."/>
            <person name="Ovrebo C."/>
            <person name="Racz N."/>
            <person name="Riley R."/>
            <person name="Savchenko A."/>
            <person name="Shiryaev A."/>
            <person name="Soop K."/>
            <person name="Spirin V."/>
            <person name="Szebenyi C."/>
            <person name="Tomsovsky M."/>
            <person name="Tulloss R.E."/>
            <person name="Uehling J."/>
            <person name="Grigoriev I.V."/>
            <person name="Vagvolgyi C."/>
            <person name="Papp T."/>
            <person name="Martin F.M."/>
            <person name="Miettinen O."/>
            <person name="Hibbett D.S."/>
            <person name="Nagy L.G."/>
        </authorList>
    </citation>
    <scope>NUCLEOTIDE SEQUENCE [LARGE SCALE GENOMIC DNA]</scope>
    <source>
        <strain evidence="2 3">CBS 121175</strain>
    </source>
</reference>
<feature type="compositionally biased region" description="Low complexity" evidence="1">
    <location>
        <begin position="220"/>
        <end position="229"/>
    </location>
</feature>
<feature type="region of interest" description="Disordered" evidence="1">
    <location>
        <begin position="137"/>
        <end position="169"/>
    </location>
</feature>
<feature type="compositionally biased region" description="Low complexity" evidence="1">
    <location>
        <begin position="237"/>
        <end position="248"/>
    </location>
</feature>
<dbReference type="Proteomes" id="UP000307440">
    <property type="component" value="Unassembled WGS sequence"/>
</dbReference>
<name>A0A5C3L1V5_COPMA</name>
<gene>
    <name evidence="2" type="ORF">FA15DRAFT_693004</name>
</gene>
<sequence>MDSPPRGTSSREDGQVSSNSLSYRGGRKRHREPSRDREPDGMDDQYDIGEDGRPKTRRVNPQRLALRLGPDLVAEMEALIVPGAKMPTFAVRKDFQERYCVDRRHIYDYFHSRGLRVAKEDKHTNLIRGRAMKAAAAAADSPATLPTSATPDAPPSSKTASDPGPEQNTAVMRTLSAPSLSTNSVKPKSLKPYGRLIKRKRLERIQSKKTFLAHPEQYNSRESSSSLSEAFDPPPFSSGFLQSSSQKSCFIPNRGEGSDSSSSMATQEDIPTPSFFVSPDDALTLSSLATSLGTGPLIFQEDNPGALLDPNVQLSEFMVPMDDHEISLTKQERADLYACVQQSIQSTPLSGEKAGTYDAYMKSMSYRSSGLNVGIPFARSTRDSPLDSSALNYTYGGDSTLDLFDLRSYLSEDFASEGDLSTYSQSS</sequence>
<organism evidence="2 3">
    <name type="scientific">Coprinopsis marcescibilis</name>
    <name type="common">Agaric fungus</name>
    <name type="synonym">Psathyrella marcescibilis</name>
    <dbReference type="NCBI Taxonomy" id="230819"/>
    <lineage>
        <taxon>Eukaryota</taxon>
        <taxon>Fungi</taxon>
        <taxon>Dikarya</taxon>
        <taxon>Basidiomycota</taxon>
        <taxon>Agaricomycotina</taxon>
        <taxon>Agaricomycetes</taxon>
        <taxon>Agaricomycetidae</taxon>
        <taxon>Agaricales</taxon>
        <taxon>Agaricineae</taxon>
        <taxon>Psathyrellaceae</taxon>
        <taxon>Coprinopsis</taxon>
    </lineage>
</organism>
<evidence type="ECO:0000256" key="1">
    <source>
        <dbReference type="SAM" id="MobiDB-lite"/>
    </source>
</evidence>
<evidence type="ECO:0000313" key="2">
    <source>
        <dbReference type="EMBL" id="TFK26710.1"/>
    </source>
</evidence>
<feature type="region of interest" description="Disordered" evidence="1">
    <location>
        <begin position="1"/>
        <end position="62"/>
    </location>
</feature>
<proteinExistence type="predicted"/>
<feature type="compositionally biased region" description="Low complexity" evidence="1">
    <location>
        <begin position="137"/>
        <end position="163"/>
    </location>
</feature>